<dbReference type="AlphaFoldDB" id="J0WT88"/>
<organism evidence="2 3">
    <name type="scientific">Auricularia subglabra (strain TFB-10046 / SS5)</name>
    <name type="common">White-rot fungus</name>
    <name type="synonym">Auricularia delicata (strain TFB10046)</name>
    <dbReference type="NCBI Taxonomy" id="717982"/>
    <lineage>
        <taxon>Eukaryota</taxon>
        <taxon>Fungi</taxon>
        <taxon>Dikarya</taxon>
        <taxon>Basidiomycota</taxon>
        <taxon>Agaricomycotina</taxon>
        <taxon>Agaricomycetes</taxon>
        <taxon>Auriculariales</taxon>
        <taxon>Auriculariaceae</taxon>
        <taxon>Auricularia</taxon>
    </lineage>
</organism>
<dbReference type="OrthoDB" id="3267806at2759"/>
<gene>
    <name evidence="2" type="ORF">AURDEDRAFT_174466</name>
</gene>
<proteinExistence type="predicted"/>
<sequence>MADNSTAPESYLPVGETAADLYVERTNFGGTILGAYLYGIHFTLAVIALHYFFSGKSLRKVEWPMVAYTVLLFTGSTLYMVATSKWAENMWIENRNYPGGPLGYYLNEFNTPMIILGNAAYIFNNFLADGLLVYRTWIVYNRNWLIIAFPVIVFLGSTIMSIMATYQLAQPGAKFFSHIGLVMSLPYFSLSIALNLILTIMIATKLLLSRRRLMAILGPEHAKIYTGIVAMLVESAAVYSVFSILFIATFSINNSLFNACLPIQAQIMCIAPLLIMIRVARGRAYSREAATSNNSKHSVSFNPNSSNGRRETYNMSTLNDGGVNMSTTKIVSEV</sequence>
<dbReference type="OMA" id="TIMSIMA"/>
<dbReference type="KEGG" id="adl:AURDEDRAFT_174466"/>
<evidence type="ECO:0000313" key="3">
    <source>
        <dbReference type="Proteomes" id="UP000006514"/>
    </source>
</evidence>
<feature type="transmembrane region" description="Helical" evidence="1">
    <location>
        <begin position="102"/>
        <end position="123"/>
    </location>
</feature>
<evidence type="ECO:0000256" key="1">
    <source>
        <dbReference type="SAM" id="Phobius"/>
    </source>
</evidence>
<name>J0WT88_AURST</name>
<reference evidence="3" key="1">
    <citation type="journal article" date="2012" name="Science">
        <title>The Paleozoic origin of enzymatic lignin decomposition reconstructed from 31 fungal genomes.</title>
        <authorList>
            <person name="Floudas D."/>
            <person name="Binder M."/>
            <person name="Riley R."/>
            <person name="Barry K."/>
            <person name="Blanchette R.A."/>
            <person name="Henrissat B."/>
            <person name="Martinez A.T."/>
            <person name="Otillar R."/>
            <person name="Spatafora J.W."/>
            <person name="Yadav J.S."/>
            <person name="Aerts A."/>
            <person name="Benoit I."/>
            <person name="Boyd A."/>
            <person name="Carlson A."/>
            <person name="Copeland A."/>
            <person name="Coutinho P.M."/>
            <person name="de Vries R.P."/>
            <person name="Ferreira P."/>
            <person name="Findley K."/>
            <person name="Foster B."/>
            <person name="Gaskell J."/>
            <person name="Glotzer D."/>
            <person name="Gorecki P."/>
            <person name="Heitman J."/>
            <person name="Hesse C."/>
            <person name="Hori C."/>
            <person name="Igarashi K."/>
            <person name="Jurgens J.A."/>
            <person name="Kallen N."/>
            <person name="Kersten P."/>
            <person name="Kohler A."/>
            <person name="Kuees U."/>
            <person name="Kumar T.K.A."/>
            <person name="Kuo A."/>
            <person name="LaButti K."/>
            <person name="Larrondo L.F."/>
            <person name="Lindquist E."/>
            <person name="Ling A."/>
            <person name="Lombard V."/>
            <person name="Lucas S."/>
            <person name="Lundell T."/>
            <person name="Martin R."/>
            <person name="McLaughlin D.J."/>
            <person name="Morgenstern I."/>
            <person name="Morin E."/>
            <person name="Murat C."/>
            <person name="Nagy L.G."/>
            <person name="Nolan M."/>
            <person name="Ohm R.A."/>
            <person name="Patyshakuliyeva A."/>
            <person name="Rokas A."/>
            <person name="Ruiz-Duenas F.J."/>
            <person name="Sabat G."/>
            <person name="Salamov A."/>
            <person name="Samejima M."/>
            <person name="Schmutz J."/>
            <person name="Slot J.C."/>
            <person name="St John F."/>
            <person name="Stenlid J."/>
            <person name="Sun H."/>
            <person name="Sun S."/>
            <person name="Syed K."/>
            <person name="Tsang A."/>
            <person name="Wiebenga A."/>
            <person name="Young D."/>
            <person name="Pisabarro A."/>
            <person name="Eastwood D.C."/>
            <person name="Martin F."/>
            <person name="Cullen D."/>
            <person name="Grigoriev I.V."/>
            <person name="Hibbett D.S."/>
        </authorList>
    </citation>
    <scope>NUCLEOTIDE SEQUENCE [LARGE SCALE GENOMIC DNA]</scope>
    <source>
        <strain evidence="3">TFB10046</strain>
    </source>
</reference>
<protein>
    <submittedName>
        <fullName evidence="2">Uncharacterized protein</fullName>
    </submittedName>
</protein>
<dbReference type="Proteomes" id="UP000006514">
    <property type="component" value="Unassembled WGS sequence"/>
</dbReference>
<feature type="transmembrane region" description="Helical" evidence="1">
    <location>
        <begin position="35"/>
        <end position="53"/>
    </location>
</feature>
<dbReference type="InParanoid" id="J0WT88"/>
<keyword evidence="1" id="KW-0472">Membrane</keyword>
<dbReference type="eggNOG" id="ENOG502SMY3">
    <property type="taxonomic scope" value="Eukaryota"/>
</dbReference>
<feature type="transmembrane region" description="Helical" evidence="1">
    <location>
        <begin position="65"/>
        <end position="82"/>
    </location>
</feature>
<evidence type="ECO:0000313" key="2">
    <source>
        <dbReference type="EMBL" id="EJD36507.1"/>
    </source>
</evidence>
<accession>J0WT88</accession>
<feature type="transmembrane region" description="Helical" evidence="1">
    <location>
        <begin position="256"/>
        <end position="277"/>
    </location>
</feature>
<keyword evidence="1" id="KW-1133">Transmembrane helix</keyword>
<keyword evidence="1" id="KW-0812">Transmembrane</keyword>
<feature type="transmembrane region" description="Helical" evidence="1">
    <location>
        <begin position="175"/>
        <end position="203"/>
    </location>
</feature>
<keyword evidence="3" id="KW-1185">Reference proteome</keyword>
<feature type="transmembrane region" description="Helical" evidence="1">
    <location>
        <begin position="144"/>
        <end position="169"/>
    </location>
</feature>
<dbReference type="EMBL" id="JH687860">
    <property type="protein sequence ID" value="EJD36507.1"/>
    <property type="molecule type" value="Genomic_DNA"/>
</dbReference>
<feature type="transmembrane region" description="Helical" evidence="1">
    <location>
        <begin position="224"/>
        <end position="250"/>
    </location>
</feature>